<dbReference type="InterPro" id="IPR050117">
    <property type="entry name" value="MAPK"/>
</dbReference>
<organism evidence="4 5">
    <name type="scientific">Trapa natans</name>
    <name type="common">Water chestnut</name>
    <dbReference type="NCBI Taxonomy" id="22666"/>
    <lineage>
        <taxon>Eukaryota</taxon>
        <taxon>Viridiplantae</taxon>
        <taxon>Streptophyta</taxon>
        <taxon>Embryophyta</taxon>
        <taxon>Tracheophyta</taxon>
        <taxon>Spermatophyta</taxon>
        <taxon>Magnoliopsida</taxon>
        <taxon>eudicotyledons</taxon>
        <taxon>Gunneridae</taxon>
        <taxon>Pentapetalae</taxon>
        <taxon>rosids</taxon>
        <taxon>malvids</taxon>
        <taxon>Myrtales</taxon>
        <taxon>Lythraceae</taxon>
        <taxon>Trapa</taxon>
    </lineage>
</organism>
<keyword evidence="5" id="KW-1185">Reference proteome</keyword>
<reference evidence="4 5" key="1">
    <citation type="journal article" date="2023" name="Hortic Res">
        <title>Pangenome of water caltrop reveals structural variations and asymmetric subgenome divergence after allopolyploidization.</title>
        <authorList>
            <person name="Zhang X."/>
            <person name="Chen Y."/>
            <person name="Wang L."/>
            <person name="Yuan Y."/>
            <person name="Fang M."/>
            <person name="Shi L."/>
            <person name="Lu R."/>
            <person name="Comes H.P."/>
            <person name="Ma Y."/>
            <person name="Chen Y."/>
            <person name="Huang G."/>
            <person name="Zhou Y."/>
            <person name="Zheng Z."/>
            <person name="Qiu Y."/>
        </authorList>
    </citation>
    <scope>NUCLEOTIDE SEQUENCE [LARGE SCALE GENOMIC DNA]</scope>
    <source>
        <strain evidence="4">F231</strain>
    </source>
</reference>
<dbReference type="Pfam" id="PF00069">
    <property type="entry name" value="Pkinase"/>
    <property type="match status" value="1"/>
</dbReference>
<dbReference type="Gene3D" id="3.30.200.20">
    <property type="entry name" value="Phosphorylase Kinase, domain 1"/>
    <property type="match status" value="1"/>
</dbReference>
<dbReference type="Proteomes" id="UP001346149">
    <property type="component" value="Unassembled WGS sequence"/>
</dbReference>
<dbReference type="SUPFAM" id="SSF56112">
    <property type="entry name" value="Protein kinase-like (PK-like)"/>
    <property type="match status" value="1"/>
</dbReference>
<dbReference type="InterPro" id="IPR011009">
    <property type="entry name" value="Kinase-like_dom_sf"/>
</dbReference>
<evidence type="ECO:0000256" key="1">
    <source>
        <dbReference type="ARBA" id="ARBA00022741"/>
    </source>
</evidence>
<evidence type="ECO:0000313" key="5">
    <source>
        <dbReference type="Proteomes" id="UP001346149"/>
    </source>
</evidence>
<evidence type="ECO:0000259" key="3">
    <source>
        <dbReference type="PROSITE" id="PS50011"/>
    </source>
</evidence>
<evidence type="ECO:0000313" key="4">
    <source>
        <dbReference type="EMBL" id="KAK4793318.1"/>
    </source>
</evidence>
<gene>
    <name evidence="4" type="ORF">SAY86_023753</name>
</gene>
<protein>
    <recommendedName>
        <fullName evidence="3">Protein kinase domain-containing protein</fullName>
    </recommendedName>
</protein>
<sequence length="202" mass="23432">MQYFLDQLWGIKYIHSASVLHCHLKPSNLLLNSNCDVKIGYFGLARTTFETDFMIRVCCYSPVPCTRVAAPLPDKDYVHQLRLITEVRRASLNDVREMICQQLPQYPRQQFSVRFPGGSFGAVDLLEKMLVFDPSKRITVDEALCHPYLAPLHDINEEPVCPTHFKFDFEQPSFTEEHIKELIWRESSLVMSLVNKNNQIQL</sequence>
<keyword evidence="1" id="KW-0547">Nucleotide-binding</keyword>
<comment type="caution">
    <text evidence="4">The sequence shown here is derived from an EMBL/GenBank/DDBJ whole genome shotgun (WGS) entry which is preliminary data.</text>
</comment>
<dbReference type="PROSITE" id="PS50011">
    <property type="entry name" value="PROTEIN_KINASE_DOM"/>
    <property type="match status" value="1"/>
</dbReference>
<name>A0AAN7LQG5_TRANT</name>
<dbReference type="AlphaFoldDB" id="A0AAN7LQG5"/>
<dbReference type="EMBL" id="JAXQNO010000008">
    <property type="protein sequence ID" value="KAK4793318.1"/>
    <property type="molecule type" value="Genomic_DNA"/>
</dbReference>
<dbReference type="InterPro" id="IPR000719">
    <property type="entry name" value="Prot_kinase_dom"/>
</dbReference>
<dbReference type="PANTHER" id="PTHR24055">
    <property type="entry name" value="MITOGEN-ACTIVATED PROTEIN KINASE"/>
    <property type="match status" value="1"/>
</dbReference>
<dbReference type="GO" id="GO:0004672">
    <property type="term" value="F:protein kinase activity"/>
    <property type="evidence" value="ECO:0007669"/>
    <property type="project" value="InterPro"/>
</dbReference>
<dbReference type="Gene3D" id="1.10.510.10">
    <property type="entry name" value="Transferase(Phosphotransferase) domain 1"/>
    <property type="match status" value="2"/>
</dbReference>
<evidence type="ECO:0000256" key="2">
    <source>
        <dbReference type="ARBA" id="ARBA00022840"/>
    </source>
</evidence>
<feature type="domain" description="Protein kinase" evidence="3">
    <location>
        <begin position="1"/>
        <end position="149"/>
    </location>
</feature>
<proteinExistence type="predicted"/>
<dbReference type="GO" id="GO:0005524">
    <property type="term" value="F:ATP binding"/>
    <property type="evidence" value="ECO:0007669"/>
    <property type="project" value="UniProtKB-KW"/>
</dbReference>
<accession>A0AAN7LQG5</accession>
<keyword evidence="2" id="KW-0067">ATP-binding</keyword>